<feature type="compositionally biased region" description="Basic and acidic residues" evidence="1">
    <location>
        <begin position="50"/>
        <end position="62"/>
    </location>
</feature>
<organism evidence="2 4">
    <name type="scientific">Parambassis ranga</name>
    <name type="common">Indian glassy fish</name>
    <dbReference type="NCBI Taxonomy" id="210632"/>
    <lineage>
        <taxon>Eukaryota</taxon>
        <taxon>Metazoa</taxon>
        <taxon>Chordata</taxon>
        <taxon>Craniata</taxon>
        <taxon>Vertebrata</taxon>
        <taxon>Euteleostomi</taxon>
        <taxon>Actinopterygii</taxon>
        <taxon>Neopterygii</taxon>
        <taxon>Teleostei</taxon>
        <taxon>Neoteleostei</taxon>
        <taxon>Acanthomorphata</taxon>
        <taxon>Ovalentaria</taxon>
        <taxon>Ambassidae</taxon>
        <taxon>Parambassis</taxon>
    </lineage>
</organism>
<dbReference type="GeneID" id="114436603"/>
<feature type="region of interest" description="Disordered" evidence="1">
    <location>
        <begin position="50"/>
        <end position="79"/>
    </location>
</feature>
<protein>
    <submittedName>
        <fullName evidence="3">Uncharacterized protein LOC114435932</fullName>
    </submittedName>
    <submittedName>
        <fullName evidence="4">Uncharacterized protein LOC114436603</fullName>
    </submittedName>
</protein>
<evidence type="ECO:0000313" key="4">
    <source>
        <dbReference type="RefSeq" id="XP_028262739.1"/>
    </source>
</evidence>
<dbReference type="RefSeq" id="XP_028262739.1">
    <property type="nucleotide sequence ID" value="XM_028406938.1"/>
</dbReference>
<gene>
    <name evidence="4" type="primary">LOC114436603</name>
    <name evidence="3" type="synonym">LOC114435932</name>
</gene>
<feature type="compositionally biased region" description="Polar residues" evidence="1">
    <location>
        <begin position="63"/>
        <end position="73"/>
    </location>
</feature>
<keyword evidence="2" id="KW-1185">Reference proteome</keyword>
<reference evidence="3 4" key="1">
    <citation type="submission" date="2025-04" db="UniProtKB">
        <authorList>
            <consortium name="RefSeq"/>
        </authorList>
    </citation>
    <scope>IDENTIFICATION</scope>
</reference>
<proteinExistence type="predicted"/>
<evidence type="ECO:0000256" key="1">
    <source>
        <dbReference type="SAM" id="MobiDB-lite"/>
    </source>
</evidence>
<name>A0A6P7IPZ2_9TELE</name>
<dbReference type="RefSeq" id="XP_028261714.1">
    <property type="nucleotide sequence ID" value="XM_028405913.1"/>
</dbReference>
<evidence type="ECO:0000313" key="2">
    <source>
        <dbReference type="Proteomes" id="UP000515145"/>
    </source>
</evidence>
<sequence>MHTLVSEVLDQGCANISEILQMTSIKERNEKEGVHLNNFSEIRRVFAQEADVQEKDQTEKQTENSTETASNGPKSWWGRLKDTFSTRSREAIMVPHKDSLSNVPLERHIKLEASVELNETKNKEDTLSAKCAREVPKRRGGLKNNKIHPLPYSSQGNIVKKSSGHKVKMSTSTTSDHKNAPLPAAPLIEEIPPKSTSLIEEIPPQSTSLIEEIPPKSTSLIEEIPPQSTSLIEEIPTPPAPKKIVSLWNRFKKFCC</sequence>
<dbReference type="Proteomes" id="UP000515145">
    <property type="component" value="Chromosome 5"/>
</dbReference>
<accession>A0A6P7IPZ2</accession>
<dbReference type="OrthoDB" id="6359157at2759"/>
<evidence type="ECO:0000313" key="3">
    <source>
        <dbReference type="RefSeq" id="XP_028261714.1"/>
    </source>
</evidence>
<dbReference type="AlphaFoldDB" id="A0A6P7IPZ2"/>